<evidence type="ECO:0000313" key="3">
    <source>
        <dbReference type="Proteomes" id="UP000283090"/>
    </source>
</evidence>
<dbReference type="RefSeq" id="XP_067491699.1">
    <property type="nucleotide sequence ID" value="XM_067633541.1"/>
</dbReference>
<proteinExistence type="predicted"/>
<dbReference type="EMBL" id="SAEB01000006">
    <property type="protein sequence ID" value="RVD86155.1"/>
    <property type="molecule type" value="Genomic_DNA"/>
</dbReference>
<feature type="compositionally biased region" description="Basic and acidic residues" evidence="1">
    <location>
        <begin position="77"/>
        <end position="92"/>
    </location>
</feature>
<dbReference type="Proteomes" id="UP000283090">
    <property type="component" value="Unassembled WGS sequence"/>
</dbReference>
<comment type="caution">
    <text evidence="2">The sequence shown here is derived from an EMBL/GenBank/DDBJ whole genome shotgun (WGS) entry which is preliminary data.</text>
</comment>
<evidence type="ECO:0000313" key="2">
    <source>
        <dbReference type="EMBL" id="RVD86155.1"/>
    </source>
</evidence>
<dbReference type="VEuPathDB" id="FungiDB:DFL_004445"/>
<gene>
    <name evidence="2" type="ORF">DFL_004445</name>
</gene>
<feature type="region of interest" description="Disordered" evidence="1">
    <location>
        <begin position="73"/>
        <end position="95"/>
    </location>
</feature>
<dbReference type="OrthoDB" id="5423551at2759"/>
<dbReference type="GeneID" id="93586756"/>
<evidence type="ECO:0000256" key="1">
    <source>
        <dbReference type="SAM" id="MobiDB-lite"/>
    </source>
</evidence>
<sequence length="270" mass="30334">MPTSSNTEEEPKYEGSPDYPIFPNPRYLSKFALVSAQKSGLTHLDTDLYNFCYLPYNPHSYINKNKKRETITITNDDNNKDIPLPKDAEPQKPRPTYQINVAPCKRAAAINANCYFQDTNGTFSGLQPYDSEFEEQQRCYCEVYPYFDSIFGCNECFRLHGGIEGDHYFPESYMSAVSSTYCNANPITTGFYPFVSSWSKTNELAKVPTTTAPNILGTQTEQSLYWTYAAAMTGSSNPSSGWKSRTTDKRITWISVLATVALTVVTSASI</sequence>
<keyword evidence="3" id="KW-1185">Reference proteome</keyword>
<accession>A0A437A4Y6</accession>
<dbReference type="AlphaFoldDB" id="A0A437A4Y6"/>
<organism evidence="2 3">
    <name type="scientific">Arthrobotrys flagrans</name>
    <name type="common">Nematode-trapping fungus</name>
    <name type="synonym">Trichothecium flagrans</name>
    <dbReference type="NCBI Taxonomy" id="97331"/>
    <lineage>
        <taxon>Eukaryota</taxon>
        <taxon>Fungi</taxon>
        <taxon>Dikarya</taxon>
        <taxon>Ascomycota</taxon>
        <taxon>Pezizomycotina</taxon>
        <taxon>Orbiliomycetes</taxon>
        <taxon>Orbiliales</taxon>
        <taxon>Orbiliaceae</taxon>
        <taxon>Arthrobotrys</taxon>
    </lineage>
</organism>
<protein>
    <submittedName>
        <fullName evidence="2">Uncharacterized protein</fullName>
    </submittedName>
</protein>
<reference evidence="2 3" key="1">
    <citation type="submission" date="2019-01" db="EMBL/GenBank/DDBJ databases">
        <title>Intercellular communication is required for trap formation in the nematode-trapping fungus Duddingtonia flagrans.</title>
        <authorList>
            <person name="Youssar L."/>
            <person name="Wernet V."/>
            <person name="Hensel N."/>
            <person name="Hildebrandt H.-G."/>
            <person name="Fischer R."/>
        </authorList>
    </citation>
    <scope>NUCLEOTIDE SEQUENCE [LARGE SCALE GENOMIC DNA]</scope>
    <source>
        <strain evidence="2 3">CBS H-5679</strain>
    </source>
</reference>
<name>A0A437A4Y6_ARTFL</name>
<dbReference type="STRING" id="97331.A0A437A4Y6"/>